<sequence length="217" mass="25039">MGNYKSHVYILEDLERHECDKCVYTVRTSFCDQSYVGCKDSPFRIYGDRKKTPIVEQIEYIHQSCVKTRESKSCTFVTIEPSVECLLMPEMLGKIFFTKTPQTCIVGNVRTIHELINGPKHFANNVSVEGSFICDFKTLKQIDELKPLFDKFPDVSTKNLIFIATSWNCKVITNLNLRRFIKLRDEEEHSADTIKLISRRHGEPFKIVAGNEKSTTD</sequence>
<dbReference type="RefSeq" id="YP_008720001.1">
    <property type="nucleotide sequence ID" value="NC_022646.1"/>
</dbReference>
<keyword evidence="2" id="KW-1185">Reference proteome</keyword>
<evidence type="ECO:0000313" key="2">
    <source>
        <dbReference type="Proteomes" id="UP000204024"/>
    </source>
</evidence>
<reference evidence="1 2" key="1">
    <citation type="journal article" date="2013" name="Arch. Virol.">
        <title>Comparative analysis of the genomes of Clostera anastomosis (L.) granulovirus and Clostera anachoreta granulovirus.</title>
        <authorList>
            <person name="Liang Z."/>
            <person name="Zhang X."/>
            <person name="Yin X."/>
            <person name="Song X."/>
            <person name="Shao X."/>
            <person name="Wang L."/>
        </authorList>
    </citation>
    <scope>NUCLEOTIDE SEQUENCE [LARGE SCALE GENOMIC DNA]</scope>
    <source>
        <strain evidence="1">CaLGV-Henan</strain>
    </source>
</reference>
<proteinExistence type="predicted"/>
<evidence type="ECO:0000313" key="1">
    <source>
        <dbReference type="EMBL" id="AGQ20312.1"/>
    </source>
</evidence>
<dbReference type="OrthoDB" id="30428at10239"/>
<organism evidence="1 2">
    <name type="scientific">Clostera anastomosis granulovirus A</name>
    <dbReference type="NCBI Taxonomy" id="1986289"/>
    <lineage>
        <taxon>Viruses</taxon>
        <taxon>Viruses incertae sedis</taxon>
        <taxon>Naldaviricetes</taxon>
        <taxon>Lefavirales</taxon>
        <taxon>Baculoviridae</taxon>
        <taxon>Betabaculovirus</taxon>
        <taxon>Betabaculovirus clanastomosis</taxon>
    </lineage>
</organism>
<dbReference type="GeneID" id="17428755"/>
<protein>
    <submittedName>
        <fullName evidence="1">Uncharacterized protein</fullName>
    </submittedName>
</protein>
<gene>
    <name evidence="1" type="ORF">CalGV054</name>
</gene>
<dbReference type="KEGG" id="vg:17428755"/>
<name>U5KAT5_9BBAC</name>
<dbReference type="Proteomes" id="UP000204024">
    <property type="component" value="Segment"/>
</dbReference>
<accession>U5KAT5</accession>
<dbReference type="EMBL" id="KC179784">
    <property type="protein sequence ID" value="AGQ20312.1"/>
    <property type="molecule type" value="Genomic_DNA"/>
</dbReference>